<feature type="compositionally biased region" description="Basic and acidic residues" evidence="5">
    <location>
        <begin position="62"/>
        <end position="80"/>
    </location>
</feature>
<dbReference type="PROSITE" id="PS50305">
    <property type="entry name" value="SIRTUIN"/>
    <property type="match status" value="1"/>
</dbReference>
<dbReference type="EMBL" id="CAWUON010000001">
    <property type="protein sequence ID" value="CAK7262665.1"/>
    <property type="molecule type" value="Genomic_DNA"/>
</dbReference>
<evidence type="ECO:0000259" key="6">
    <source>
        <dbReference type="PROSITE" id="PS50305"/>
    </source>
</evidence>
<feature type="compositionally biased region" description="Polar residues" evidence="5">
    <location>
        <begin position="648"/>
        <end position="658"/>
    </location>
</feature>
<evidence type="ECO:0000256" key="3">
    <source>
        <dbReference type="ARBA" id="ARBA00023027"/>
    </source>
</evidence>
<evidence type="ECO:0000256" key="2">
    <source>
        <dbReference type="ARBA" id="ARBA00022679"/>
    </source>
</evidence>
<feature type="region of interest" description="Disordered" evidence="5">
    <location>
        <begin position="607"/>
        <end position="802"/>
    </location>
</feature>
<comment type="similarity">
    <text evidence="1">Belongs to the sirtuin family. Class I subfamily.</text>
</comment>
<proteinExistence type="inferred from homology"/>
<feature type="compositionally biased region" description="Basic and acidic residues" evidence="5">
    <location>
        <begin position="679"/>
        <end position="693"/>
    </location>
</feature>
<keyword evidence="3" id="KW-0520">NAD</keyword>
<feature type="compositionally biased region" description="Basic residues" evidence="5">
    <location>
        <begin position="120"/>
        <end position="129"/>
    </location>
</feature>
<feature type="compositionally biased region" description="Low complexity" evidence="5">
    <location>
        <begin position="239"/>
        <end position="258"/>
    </location>
</feature>
<feature type="region of interest" description="Disordered" evidence="5">
    <location>
        <begin position="348"/>
        <end position="431"/>
    </location>
</feature>
<feature type="region of interest" description="Disordered" evidence="5">
    <location>
        <begin position="815"/>
        <end position="951"/>
    </location>
</feature>
<keyword evidence="8" id="KW-1185">Reference proteome</keyword>
<keyword evidence="7" id="KW-0456">Lyase</keyword>
<protein>
    <submittedName>
        <fullName evidence="7">NAD-dependent deacetylase hst3</fullName>
        <ecNumber evidence="7">4.4.1.36</ecNumber>
    </submittedName>
</protein>
<feature type="region of interest" description="Disordered" evidence="5">
    <location>
        <begin position="185"/>
        <end position="258"/>
    </location>
</feature>
<dbReference type="InterPro" id="IPR029035">
    <property type="entry name" value="DHS-like_NAD/FAD-binding_dom"/>
</dbReference>
<dbReference type="PANTHER" id="PTHR11085">
    <property type="entry name" value="NAD-DEPENDENT PROTEIN DEACYLASE SIRTUIN-5, MITOCHONDRIAL-RELATED"/>
    <property type="match status" value="1"/>
</dbReference>
<feature type="domain" description="Deacetylase sirtuin-type" evidence="6">
    <location>
        <begin position="8"/>
        <end position="600"/>
    </location>
</feature>
<dbReference type="InterPro" id="IPR050134">
    <property type="entry name" value="NAD-dep_sirtuin_deacylases"/>
</dbReference>
<name>A0ABP0D381_9PEZI</name>
<feature type="compositionally biased region" description="Polar residues" evidence="5">
    <location>
        <begin position="383"/>
        <end position="395"/>
    </location>
</feature>
<evidence type="ECO:0000256" key="4">
    <source>
        <dbReference type="PROSITE-ProRule" id="PRU00236"/>
    </source>
</evidence>
<evidence type="ECO:0000256" key="5">
    <source>
        <dbReference type="SAM" id="MobiDB-lite"/>
    </source>
</evidence>
<evidence type="ECO:0000256" key="1">
    <source>
        <dbReference type="ARBA" id="ARBA00006924"/>
    </source>
</evidence>
<organism evidence="7 8">
    <name type="scientific">Sporothrix epigloea</name>
    <dbReference type="NCBI Taxonomy" id="1892477"/>
    <lineage>
        <taxon>Eukaryota</taxon>
        <taxon>Fungi</taxon>
        <taxon>Dikarya</taxon>
        <taxon>Ascomycota</taxon>
        <taxon>Pezizomycotina</taxon>
        <taxon>Sordariomycetes</taxon>
        <taxon>Sordariomycetidae</taxon>
        <taxon>Ophiostomatales</taxon>
        <taxon>Ophiostomataceae</taxon>
        <taxon>Sporothrix</taxon>
    </lineage>
</organism>
<gene>
    <name evidence="7" type="primary">HST3</name>
    <name evidence="7" type="ORF">SEPCBS119000_000088</name>
</gene>
<reference evidence="7 8" key="1">
    <citation type="submission" date="2024-01" db="EMBL/GenBank/DDBJ databases">
        <authorList>
            <person name="Allen C."/>
            <person name="Tagirdzhanova G."/>
        </authorList>
    </citation>
    <scope>NUCLEOTIDE SEQUENCE [LARGE SCALE GENOMIC DNA]</scope>
    <source>
        <strain evidence="7 8">CBS 119000</strain>
    </source>
</reference>
<feature type="compositionally biased region" description="Polar residues" evidence="5">
    <location>
        <begin position="696"/>
        <end position="710"/>
    </location>
</feature>
<feature type="compositionally biased region" description="Basic residues" evidence="5">
    <location>
        <begin position="723"/>
        <end position="732"/>
    </location>
</feature>
<comment type="caution">
    <text evidence="4">Lacks conserved residue(s) required for the propagation of feature annotation.</text>
</comment>
<evidence type="ECO:0000313" key="8">
    <source>
        <dbReference type="Proteomes" id="UP001642502"/>
    </source>
</evidence>
<dbReference type="EC" id="4.4.1.36" evidence="7"/>
<accession>A0ABP0D381</accession>
<sequence>MPTIQVLPGSVELLQEIADALWKAKKVVVVTGAGISTNSGIPDFRSKNGLYSMIQAQFEASSSKDERDTEDERHKPGRADDDNENDDSNIKKPASKRQRTGLGDDQEAAAQCKQDDTSPPRRRRSKRIIPARDEGDTRYYAQQDADIADSIVVQLPALDPEKYAQKLSTPKRVDGKQNSLRLATESLPLSSSPLSSPPSFMFDPTDKCGISPTSVSPDDTSLATSPVCSPDVESDFEDSTQPTSSTQTSLSTQSSFTSNKSTLPYIKGRDLFDASIWADPIKTSVFYTFATTLRQKVRDVVPTRSHEFISHLRDTNKLVRCYTQNIDEIEEKVGLSTSLFLGPGKKGRFSTRSHANRASLNAGHSTSDKAKSSAKSQADLQDPASSQESQNSASTDDLGDSHVYQPQSQSQSESQFHSQSPSHPGTKSLAQSHDPCYRGVDCVFLHGSLRLLRCFRCGQTTPWDEAGLEDETMSGRQPSCPRCAGATAAREGRGKRALAVGKLRPDIVLYGEDHPNAHLISPIVQHDLSLTPDMLLILGTSLKVHGLKVLVREFAKAVHSRCGKVVFVNFTKPPESVWSDIIDYWVQWDCDTWVEDLKQKKPAMWLPPGSVTEGAKRKQKIPSTESAAKASKQNSGSVETSERHESKCTITLDGSANSVDGGAMGGQELKNIRGQAPKQKSEKASPQNRDADRALPSSTLKGPLSQSKQEAAQGAGSHVPGEKKKRRQRQKRNASQPTHDSQAESGVELRKMGQQLAFTADEPNERPPAQSELEINLSSVSSRDDSHTLGALPTTYLPSLRRPKAIPLAEIPINILPSTATAPRPGQDKYSIRSAVKANPRVRQPRKIFESGGGRTGGPLLSSVQSAAPLKQQHSSSLPPTPTSTAPPVVQPQQDNRHQTQELKTQPREQDKALSHPQAMAGPPFREPAKDPSRSPAPQVSLTGPSIGAGWSSVDRMAEQLRMSMSTSWSARTTSESMASTLAANADQLTTVKVASTHAPPLRAAVVASMTPRTSLPPIRQVFGEFLPKPKMMSHDDAFFHQDPLGTCYSYPPPWPHEPQEWSCANQVEREADEQWLAATADRCTRRSRRRT</sequence>
<dbReference type="Gene3D" id="3.40.50.1220">
    <property type="entry name" value="TPP-binding domain"/>
    <property type="match status" value="2"/>
</dbReference>
<dbReference type="GO" id="GO:0016829">
    <property type="term" value="F:lyase activity"/>
    <property type="evidence" value="ECO:0007669"/>
    <property type="project" value="UniProtKB-KW"/>
</dbReference>
<feature type="compositionally biased region" description="Low complexity" evidence="5">
    <location>
        <begin position="186"/>
        <end position="199"/>
    </location>
</feature>
<feature type="compositionally biased region" description="Low complexity" evidence="5">
    <location>
        <begin position="405"/>
        <end position="424"/>
    </location>
</feature>
<dbReference type="InterPro" id="IPR026590">
    <property type="entry name" value="Ssirtuin_cat_dom"/>
</dbReference>
<dbReference type="Pfam" id="PF02146">
    <property type="entry name" value="SIR2"/>
    <property type="match status" value="3"/>
</dbReference>
<feature type="compositionally biased region" description="Low complexity" evidence="5">
    <location>
        <begin position="872"/>
        <end position="894"/>
    </location>
</feature>
<feature type="compositionally biased region" description="Polar residues" evidence="5">
    <location>
        <begin position="733"/>
        <end position="744"/>
    </location>
</feature>
<dbReference type="InterPro" id="IPR003000">
    <property type="entry name" value="Sirtuin"/>
</dbReference>
<comment type="caution">
    <text evidence="7">The sequence shown here is derived from an EMBL/GenBank/DDBJ whole genome shotgun (WGS) entry which is preliminary data.</text>
</comment>
<evidence type="ECO:0000313" key="7">
    <source>
        <dbReference type="EMBL" id="CAK7262665.1"/>
    </source>
</evidence>
<dbReference type="Proteomes" id="UP001642502">
    <property type="component" value="Unassembled WGS sequence"/>
</dbReference>
<feature type="region of interest" description="Disordered" evidence="5">
    <location>
        <begin position="58"/>
        <end position="137"/>
    </location>
</feature>
<keyword evidence="2" id="KW-0808">Transferase</keyword>
<feature type="compositionally biased region" description="Basic and acidic residues" evidence="5">
    <location>
        <begin position="895"/>
        <end position="914"/>
    </location>
</feature>
<feature type="compositionally biased region" description="Polar residues" evidence="5">
    <location>
        <begin position="621"/>
        <end position="639"/>
    </location>
</feature>
<feature type="compositionally biased region" description="Polar residues" evidence="5">
    <location>
        <begin position="211"/>
        <end position="227"/>
    </location>
</feature>
<dbReference type="SUPFAM" id="SSF52467">
    <property type="entry name" value="DHS-like NAD/FAD-binding domain"/>
    <property type="match status" value="1"/>
</dbReference>
<dbReference type="PANTHER" id="PTHR11085:SF8">
    <property type="entry name" value="NAD-DEPENDENT HISTONE DEACETYLASE HST3"/>
    <property type="match status" value="1"/>
</dbReference>